<protein>
    <submittedName>
        <fullName evidence="1">Uncharacterized protein</fullName>
    </submittedName>
</protein>
<name>A0ACC3DUS3_9PEZI</name>
<sequence>MTVSATATALVTFTTTSSVPVTATSFVTSTTTTVAACGGVTPGGGSCSCSYTVQCNTQFVDNGSGTDTSQTSSLANCIQTCDNNFNCAAFSYQRSTGTCTQLKGRYSSQVNADFTSGPITSGTCRGICTQSYKRDLGLAEGLTRREANAQPVGGKTFVGAEGTEEN</sequence>
<evidence type="ECO:0000313" key="2">
    <source>
        <dbReference type="Proteomes" id="UP001186974"/>
    </source>
</evidence>
<reference evidence="1" key="1">
    <citation type="submission" date="2024-09" db="EMBL/GenBank/DDBJ databases">
        <title>Black Yeasts Isolated from many extreme environments.</title>
        <authorList>
            <person name="Coleine C."/>
            <person name="Stajich J.E."/>
            <person name="Selbmann L."/>
        </authorList>
    </citation>
    <scope>NUCLEOTIDE SEQUENCE</scope>
    <source>
        <strain evidence="1">CCFEE 5737</strain>
    </source>
</reference>
<proteinExistence type="predicted"/>
<dbReference type="EMBL" id="JAWDJW010000579">
    <property type="protein sequence ID" value="KAK3080411.1"/>
    <property type="molecule type" value="Genomic_DNA"/>
</dbReference>
<evidence type="ECO:0000313" key="1">
    <source>
        <dbReference type="EMBL" id="KAK3080411.1"/>
    </source>
</evidence>
<keyword evidence="2" id="KW-1185">Reference proteome</keyword>
<dbReference type="Proteomes" id="UP001186974">
    <property type="component" value="Unassembled WGS sequence"/>
</dbReference>
<gene>
    <name evidence="1" type="ORF">LTS18_001624</name>
</gene>
<comment type="caution">
    <text evidence="1">The sequence shown here is derived from an EMBL/GenBank/DDBJ whole genome shotgun (WGS) entry which is preliminary data.</text>
</comment>
<accession>A0ACC3DUS3</accession>
<organism evidence="1 2">
    <name type="scientific">Coniosporium uncinatum</name>
    <dbReference type="NCBI Taxonomy" id="93489"/>
    <lineage>
        <taxon>Eukaryota</taxon>
        <taxon>Fungi</taxon>
        <taxon>Dikarya</taxon>
        <taxon>Ascomycota</taxon>
        <taxon>Pezizomycotina</taxon>
        <taxon>Dothideomycetes</taxon>
        <taxon>Dothideomycetes incertae sedis</taxon>
        <taxon>Coniosporium</taxon>
    </lineage>
</organism>